<accession>A0ACC0IFH5</accession>
<dbReference type="Proteomes" id="UP001060215">
    <property type="component" value="Chromosome 6"/>
</dbReference>
<proteinExistence type="predicted"/>
<reference evidence="1 2" key="1">
    <citation type="journal article" date="2022" name="Plant J.">
        <title>Chromosome-level genome of Camellia lanceoleosa provides a valuable resource for understanding genome evolution and self-incompatibility.</title>
        <authorList>
            <person name="Gong W."/>
            <person name="Xiao S."/>
            <person name="Wang L."/>
            <person name="Liao Z."/>
            <person name="Chang Y."/>
            <person name="Mo W."/>
            <person name="Hu G."/>
            <person name="Li W."/>
            <person name="Zhao G."/>
            <person name="Zhu H."/>
            <person name="Hu X."/>
            <person name="Ji K."/>
            <person name="Xiang X."/>
            <person name="Song Q."/>
            <person name="Yuan D."/>
            <person name="Jin S."/>
            <person name="Zhang L."/>
        </authorList>
    </citation>
    <scope>NUCLEOTIDE SEQUENCE [LARGE SCALE GENOMIC DNA]</scope>
    <source>
        <strain evidence="1">SQ_2022a</strain>
    </source>
</reference>
<keyword evidence="1" id="KW-0503">Monooxygenase</keyword>
<organism evidence="1 2">
    <name type="scientific">Camellia lanceoleosa</name>
    <dbReference type="NCBI Taxonomy" id="1840588"/>
    <lineage>
        <taxon>Eukaryota</taxon>
        <taxon>Viridiplantae</taxon>
        <taxon>Streptophyta</taxon>
        <taxon>Embryophyta</taxon>
        <taxon>Tracheophyta</taxon>
        <taxon>Spermatophyta</taxon>
        <taxon>Magnoliopsida</taxon>
        <taxon>eudicotyledons</taxon>
        <taxon>Gunneridae</taxon>
        <taxon>Pentapetalae</taxon>
        <taxon>asterids</taxon>
        <taxon>Ericales</taxon>
        <taxon>Theaceae</taxon>
        <taxon>Camellia</taxon>
    </lineage>
</organism>
<gene>
    <name evidence="1" type="ORF">LOK49_LG03G01623</name>
</gene>
<evidence type="ECO:0000313" key="2">
    <source>
        <dbReference type="Proteomes" id="UP001060215"/>
    </source>
</evidence>
<keyword evidence="1" id="KW-0560">Oxidoreductase</keyword>
<name>A0ACC0IFH5_9ERIC</name>
<dbReference type="EMBL" id="CM045763">
    <property type="protein sequence ID" value="KAI8024479.1"/>
    <property type="molecule type" value="Genomic_DNA"/>
</dbReference>
<protein>
    <submittedName>
        <fullName evidence="1">Flavin-containing monooxygenase 1</fullName>
    </submittedName>
</protein>
<keyword evidence="2" id="KW-1185">Reference proteome</keyword>
<comment type="caution">
    <text evidence="1">The sequence shown here is derived from an EMBL/GenBank/DDBJ whole genome shotgun (WGS) entry which is preliminary data.</text>
</comment>
<evidence type="ECO:0000313" key="1">
    <source>
        <dbReference type="EMBL" id="KAI8024479.1"/>
    </source>
</evidence>
<sequence length="519" mass="59323">MEKRVAIVGAGISGLLACKYTIESGFQPVVFEAHGGIGGVWSEAMESTKLQNPRDAFQFSDFPWPPSVQDFHPSHTQVMDYVESYAQHFNLFPYIRFNSKVISMIYVGVSEEEMRSWDLWGGTGNPFSSRGKWHLKVHDNIRCCTEEYQYEFVILCIGKYSGLPHIPEFPPDHGPQVYNGKVVHSMDYCAMDNENVSELVKGKRIAIIGSQKSALDIAAECASVNGLDYPCTMIQRTVYWMVPSSYSSKFNIGFFFLSRFSELMVHKPSETLLHSFLATLLSPLRWATSKLVESYLTWELPLKKYKMVPKHSFLEQFSSCQVPLLPDNFYRKVEEGSIVLKKSQSMSFCSEGLIVDGEVKPLKTDLVILATGFKGDEKLKNMFTSPTFQKFIKGPTTTQVPLYRQIIQPRIPSLAIVGYPETLSNLQGSEIRCQWLTHLLCQTFELPSIRAMENEIEQWENYMKRYAGKSYSRSCIAIPIWYNDQLCRDMGCETRRKKGIFAEFFEPYGPLDYVGLTRH</sequence>